<dbReference type="GO" id="GO:0042742">
    <property type="term" value="P:defense response to bacterium"/>
    <property type="evidence" value="ECO:0007669"/>
    <property type="project" value="UniProtKB-ARBA"/>
</dbReference>
<evidence type="ECO:0000259" key="9">
    <source>
        <dbReference type="Pfam" id="PF18052"/>
    </source>
</evidence>
<dbReference type="Proteomes" id="UP000823388">
    <property type="component" value="Chromosome 8N"/>
</dbReference>
<organism evidence="12 13">
    <name type="scientific">Panicum virgatum</name>
    <name type="common">Blackwell switchgrass</name>
    <dbReference type="NCBI Taxonomy" id="38727"/>
    <lineage>
        <taxon>Eukaryota</taxon>
        <taxon>Viridiplantae</taxon>
        <taxon>Streptophyta</taxon>
        <taxon>Embryophyta</taxon>
        <taxon>Tracheophyta</taxon>
        <taxon>Spermatophyta</taxon>
        <taxon>Magnoliopsida</taxon>
        <taxon>Liliopsida</taxon>
        <taxon>Poales</taxon>
        <taxon>Poaceae</taxon>
        <taxon>PACMAD clade</taxon>
        <taxon>Panicoideae</taxon>
        <taxon>Panicodae</taxon>
        <taxon>Paniceae</taxon>
        <taxon>Panicinae</taxon>
        <taxon>Panicum</taxon>
        <taxon>Panicum sect. Hiantes</taxon>
    </lineage>
</organism>
<evidence type="ECO:0000256" key="4">
    <source>
        <dbReference type="ARBA" id="ARBA00022741"/>
    </source>
</evidence>
<dbReference type="SUPFAM" id="SSF52058">
    <property type="entry name" value="L domain-like"/>
    <property type="match status" value="1"/>
</dbReference>
<dbReference type="GO" id="GO:0009626">
    <property type="term" value="P:plant-type hypersensitive response"/>
    <property type="evidence" value="ECO:0007669"/>
    <property type="project" value="UniProtKB-ARBA"/>
</dbReference>
<dbReference type="PANTHER" id="PTHR23155:SF1229">
    <property type="entry name" value="OS11G0550500 PROTEIN"/>
    <property type="match status" value="1"/>
</dbReference>
<protein>
    <submittedName>
        <fullName evidence="12">Uncharacterized protein</fullName>
    </submittedName>
</protein>
<evidence type="ECO:0000313" key="12">
    <source>
        <dbReference type="EMBL" id="KAG2558169.1"/>
    </source>
</evidence>
<dbReference type="Gene3D" id="1.20.5.4130">
    <property type="match status" value="1"/>
</dbReference>
<evidence type="ECO:0000313" key="13">
    <source>
        <dbReference type="Proteomes" id="UP000823388"/>
    </source>
</evidence>
<evidence type="ECO:0000256" key="6">
    <source>
        <dbReference type="ARBA" id="ARBA00023054"/>
    </source>
</evidence>
<dbReference type="InterPro" id="IPR058922">
    <property type="entry name" value="WHD_DRP"/>
</dbReference>
<sequence>MEVVSSVMGSLLSKLGDLLKEEYNLQKSVRGEIMFLKAEFERMQAALLMVSEAPMDQQPSILIKLWARDVRELSYDIEDRVDIFMVSIDRAPKELHGLRGFIDRSLDLLTKAKIRHKLGTEIKDLQRSIKEVSERRDRYMVTQVAAKPADVPVQNLRLSAMYKKAAELIGTEEKSNELIARLIDEGDEPSKKQLRTVSIVGFGGLGKTTLTKVVYDKLKGQFDCTAFVSVSENPNIERIFINMLRQLGHDKYEVTWGTEQLINEVRTLLQDKRYLVVVDDIWRTSVWKTIQYALVDNECGSIIISTTRNLDVANNIGGVYQLQPLSLADSRKLFNLRIIGNEDKCISNKLAEVSIEILRKCGGVPLAIITIASTLASKEGMKNIHEYWSKVCKTLGSGLEDSPDLEDMRKILSISYYDLPPHLKHCMLYLSSYPEDYEIWTRELIWRWMGEGFILKEQGRSLYEVGEDYINELINRSMIQPSRLNHDSNKVVVCRVHDMVLDLITRLANEDGFLATIHDQQPKCQQDRIHRLSLQTSNEEDIKHLSAANLCHVRSLIIADVFPEAFKWLPPLSTFPVLRVVCLTGCEEVDNRCFKEICNLIHLRYLGLGYTSITEIPKEIQNLQLLQVLDVRGTGIHELPSTFVLPRKLKCLRADTV</sequence>
<gene>
    <name evidence="12" type="ORF">PVAP13_8NG137400</name>
</gene>
<dbReference type="EMBL" id="CM029052">
    <property type="protein sequence ID" value="KAG2558169.1"/>
    <property type="molecule type" value="Genomic_DNA"/>
</dbReference>
<dbReference type="SUPFAM" id="SSF52540">
    <property type="entry name" value="P-loop containing nucleoside triphosphate hydrolases"/>
    <property type="match status" value="1"/>
</dbReference>
<reference evidence="12 13" key="1">
    <citation type="submission" date="2020-05" db="EMBL/GenBank/DDBJ databases">
        <title>WGS assembly of Panicum virgatum.</title>
        <authorList>
            <person name="Lovell J.T."/>
            <person name="Jenkins J."/>
            <person name="Shu S."/>
            <person name="Juenger T.E."/>
            <person name="Schmutz J."/>
        </authorList>
    </citation>
    <scope>NUCLEOTIDE SEQUENCE</scope>
    <source>
        <strain evidence="12">AP13</strain>
        <strain evidence="13">cv. AP13</strain>
    </source>
</reference>
<dbReference type="EMBL" id="CM029052">
    <property type="protein sequence ID" value="KAG2558168.1"/>
    <property type="molecule type" value="Genomic_DNA"/>
</dbReference>
<dbReference type="PRINTS" id="PR00364">
    <property type="entry name" value="DISEASERSIST"/>
</dbReference>
<dbReference type="Gene3D" id="1.10.10.10">
    <property type="entry name" value="Winged helix-like DNA-binding domain superfamily/Winged helix DNA-binding domain"/>
    <property type="match status" value="1"/>
</dbReference>
<proteinExistence type="inferred from homology"/>
<dbReference type="GO" id="GO:0043531">
    <property type="term" value="F:ADP binding"/>
    <property type="evidence" value="ECO:0007669"/>
    <property type="project" value="InterPro"/>
</dbReference>
<dbReference type="InterPro" id="IPR041118">
    <property type="entry name" value="Rx_N"/>
</dbReference>
<evidence type="ECO:0000256" key="5">
    <source>
        <dbReference type="ARBA" id="ARBA00022821"/>
    </source>
</evidence>
<dbReference type="Gene3D" id="3.80.10.10">
    <property type="entry name" value="Ribonuclease Inhibitor"/>
    <property type="match status" value="1"/>
</dbReference>
<dbReference type="AlphaFoldDB" id="A0A8T0PBZ2"/>
<dbReference type="Pfam" id="PF18052">
    <property type="entry name" value="Rx_N"/>
    <property type="match status" value="1"/>
</dbReference>
<evidence type="ECO:0000259" key="8">
    <source>
        <dbReference type="Pfam" id="PF00931"/>
    </source>
</evidence>
<dbReference type="FunFam" id="1.10.10.10:FF:000322">
    <property type="entry name" value="Probable disease resistance protein At1g63360"/>
    <property type="match status" value="1"/>
</dbReference>
<feature type="domain" description="Disease resistance N-terminal" evidence="9">
    <location>
        <begin position="7"/>
        <end position="92"/>
    </location>
</feature>
<evidence type="ECO:0000259" key="11">
    <source>
        <dbReference type="Pfam" id="PF23598"/>
    </source>
</evidence>
<dbReference type="Gene3D" id="1.10.8.430">
    <property type="entry name" value="Helical domain of apoptotic protease-activating factors"/>
    <property type="match status" value="1"/>
</dbReference>
<dbReference type="Pfam" id="PF23559">
    <property type="entry name" value="WHD_DRP"/>
    <property type="match status" value="1"/>
</dbReference>
<evidence type="ECO:0000256" key="3">
    <source>
        <dbReference type="ARBA" id="ARBA00022737"/>
    </source>
</evidence>
<dbReference type="InterPro" id="IPR042197">
    <property type="entry name" value="Apaf_helical"/>
</dbReference>
<dbReference type="InterPro" id="IPR027417">
    <property type="entry name" value="P-loop_NTPase"/>
</dbReference>
<dbReference type="InterPro" id="IPR055414">
    <property type="entry name" value="LRR_R13L4/SHOC2-like"/>
</dbReference>
<dbReference type="InterPro" id="IPR036388">
    <property type="entry name" value="WH-like_DNA-bd_sf"/>
</dbReference>
<keyword evidence="6 7" id="KW-0175">Coiled coil</keyword>
<feature type="domain" description="Disease resistance protein winged helix" evidence="10">
    <location>
        <begin position="433"/>
        <end position="504"/>
    </location>
</feature>
<dbReference type="PANTHER" id="PTHR23155">
    <property type="entry name" value="DISEASE RESISTANCE PROTEIN RP"/>
    <property type="match status" value="1"/>
</dbReference>
<feature type="coiled-coil region" evidence="7">
    <location>
        <begin position="115"/>
        <end position="142"/>
    </location>
</feature>
<dbReference type="InterPro" id="IPR038005">
    <property type="entry name" value="RX-like_CC"/>
</dbReference>
<dbReference type="EMBL" id="CM029052">
    <property type="protein sequence ID" value="KAG2558166.1"/>
    <property type="molecule type" value="Genomic_DNA"/>
</dbReference>
<dbReference type="Pfam" id="PF00931">
    <property type="entry name" value="NB-ARC"/>
    <property type="match status" value="1"/>
</dbReference>
<dbReference type="EMBL" id="CM029052">
    <property type="protein sequence ID" value="KAG2558167.1"/>
    <property type="molecule type" value="Genomic_DNA"/>
</dbReference>
<dbReference type="CDD" id="cd14798">
    <property type="entry name" value="RX-CC_like"/>
    <property type="match status" value="1"/>
</dbReference>
<evidence type="ECO:0000256" key="1">
    <source>
        <dbReference type="ARBA" id="ARBA00008894"/>
    </source>
</evidence>
<evidence type="ECO:0000256" key="7">
    <source>
        <dbReference type="SAM" id="Coils"/>
    </source>
</evidence>
<comment type="caution">
    <text evidence="12">The sequence shown here is derived from an EMBL/GenBank/DDBJ whole genome shotgun (WGS) entry which is preliminary data.</text>
</comment>
<dbReference type="FunFam" id="3.40.50.300:FF:001091">
    <property type="entry name" value="Probable disease resistance protein At1g61300"/>
    <property type="match status" value="1"/>
</dbReference>
<evidence type="ECO:0000256" key="2">
    <source>
        <dbReference type="ARBA" id="ARBA00022614"/>
    </source>
</evidence>
<keyword evidence="4" id="KW-0547">Nucleotide-binding</keyword>
<dbReference type="GO" id="GO:0002758">
    <property type="term" value="P:innate immune response-activating signaling pathway"/>
    <property type="evidence" value="ECO:0007669"/>
    <property type="project" value="UniProtKB-ARBA"/>
</dbReference>
<feature type="domain" description="Disease resistance R13L4/SHOC-2-like LRR" evidence="11">
    <location>
        <begin position="552"/>
        <end position="655"/>
    </location>
</feature>
<dbReference type="InterPro" id="IPR044974">
    <property type="entry name" value="Disease_R_plants"/>
</dbReference>
<evidence type="ECO:0000259" key="10">
    <source>
        <dbReference type="Pfam" id="PF23559"/>
    </source>
</evidence>
<name>A0A8T0PBZ2_PANVG</name>
<comment type="similarity">
    <text evidence="1">Belongs to the disease resistance NB-LRR family.</text>
</comment>
<accession>A0A8T0PBZ2</accession>
<keyword evidence="2" id="KW-0433">Leucine-rich repeat</keyword>
<keyword evidence="5" id="KW-0611">Plant defense</keyword>
<dbReference type="Gene3D" id="3.40.50.300">
    <property type="entry name" value="P-loop containing nucleotide triphosphate hydrolases"/>
    <property type="match status" value="1"/>
</dbReference>
<keyword evidence="13" id="KW-1185">Reference proteome</keyword>
<keyword evidence="3" id="KW-0677">Repeat</keyword>
<dbReference type="OrthoDB" id="3027644at2759"/>
<feature type="domain" description="NB-ARC" evidence="8">
    <location>
        <begin position="176"/>
        <end position="335"/>
    </location>
</feature>
<dbReference type="InterPro" id="IPR002182">
    <property type="entry name" value="NB-ARC"/>
</dbReference>
<dbReference type="Pfam" id="PF23598">
    <property type="entry name" value="LRR_14"/>
    <property type="match status" value="1"/>
</dbReference>
<dbReference type="InterPro" id="IPR032675">
    <property type="entry name" value="LRR_dom_sf"/>
</dbReference>